<keyword evidence="2" id="KW-1185">Reference proteome</keyword>
<reference evidence="1" key="1">
    <citation type="submission" date="2016-01" db="EMBL/GenBank/DDBJ databases">
        <authorList>
            <person name="Regsiter A."/>
            <person name="william w."/>
        </authorList>
    </citation>
    <scope>NUCLEOTIDE SEQUENCE</scope>
    <source>
        <strain evidence="1">NCPPB 1641</strain>
    </source>
</reference>
<dbReference type="EMBL" id="FCNP01000030">
    <property type="protein sequence ID" value="CVI57307.1"/>
    <property type="molecule type" value="Genomic_DNA"/>
</dbReference>
<dbReference type="Proteomes" id="UP000192140">
    <property type="component" value="Unassembled WGS sequence"/>
</dbReference>
<accession>A0A1S7TSQ5</accession>
<organism evidence="1 2">
    <name type="scientific">Agrobacterium deltaense NCPPB 1641</name>
    <dbReference type="NCBI Taxonomy" id="1183425"/>
    <lineage>
        <taxon>Bacteria</taxon>
        <taxon>Pseudomonadati</taxon>
        <taxon>Pseudomonadota</taxon>
        <taxon>Alphaproteobacteria</taxon>
        <taxon>Hyphomicrobiales</taxon>
        <taxon>Rhizobiaceae</taxon>
        <taxon>Rhizobium/Agrobacterium group</taxon>
        <taxon>Agrobacterium</taxon>
    </lineage>
</organism>
<gene>
    <name evidence="1" type="ORF">AGR7A_Lc10002</name>
</gene>
<evidence type="ECO:0000313" key="2">
    <source>
        <dbReference type="Proteomes" id="UP000192140"/>
    </source>
</evidence>
<name>A0A1S7TSQ5_9HYPH</name>
<sequence>MVLSTQIATRRELIRMAGGIAAATMMPTRVLSEESCTSVQCSAYIPSGQFGHIQQPLPSVWCWAATIAMICNWHGCRMDQSSVVRQCFGAYVNAPADPFTLIDSINRSYIDDAGRSFTLSSRVWSVLHGVTNLNNLGIIGELKQRKPLVVCNTSHMMALVGVSYLRVNGEIYEAWVADPAVYGPVTHGIPGIQPLASGFRYLMPAEMTPAPAGGALMFVAAVDVV</sequence>
<evidence type="ECO:0008006" key="3">
    <source>
        <dbReference type="Google" id="ProtNLM"/>
    </source>
</evidence>
<proteinExistence type="predicted"/>
<comment type="caution">
    <text evidence="1">The sequence shown here is derived from an EMBL/GenBank/DDBJ whole genome shotgun (WGS) entry which is preliminary data.</text>
</comment>
<protein>
    <recommendedName>
        <fullName evidence="3">Peptidase C39-like domain-containing protein</fullName>
    </recommendedName>
</protein>
<evidence type="ECO:0000313" key="1">
    <source>
        <dbReference type="EMBL" id="CVI57307.1"/>
    </source>
</evidence>
<dbReference type="AlphaFoldDB" id="A0A1S7TSQ5"/>